<proteinExistence type="predicted"/>
<accession>A0ABV8KM59</accession>
<keyword evidence="2" id="KW-1185">Reference proteome</keyword>
<dbReference type="Pfam" id="PF20102">
    <property type="entry name" value="DUF6492"/>
    <property type="match status" value="1"/>
</dbReference>
<dbReference type="RefSeq" id="WP_377545540.1">
    <property type="nucleotide sequence ID" value="NZ_JBHSBN010000008.1"/>
</dbReference>
<dbReference type="Proteomes" id="UP001595868">
    <property type="component" value="Unassembled WGS sequence"/>
</dbReference>
<name>A0ABV8KM59_9ACTN</name>
<protein>
    <submittedName>
        <fullName evidence="1">DUF6492 family protein</fullName>
    </submittedName>
</protein>
<sequence>MSRLAVITPSFAPDFELCADLHRSVLAYAPESVTHHLVVPGRDLALFDRLRGPRTEIHDQAAFLPRSIQSVPGTKYLVNLRRPVPPLRGWILQQMLKLAVTARLDADVVLLVDSDITFVRPFTAETFRRDGVVRLYRKPDEIDARLPRHLRWHRAARTLLGLPAGEPPYPDYVSSLLAWDPVLVRQALARVESVTGRRWVDAVGGQLHFSEWTLYGVFVDAVLGAPATSFAADDPLCHAHWDETPLDERGVADFLDGVGPDDVAVMISAKSGTPLPVRRAALRDLTG</sequence>
<comment type="caution">
    <text evidence="1">The sequence shown here is derived from an EMBL/GenBank/DDBJ whole genome shotgun (WGS) entry which is preliminary data.</text>
</comment>
<evidence type="ECO:0000313" key="1">
    <source>
        <dbReference type="EMBL" id="MFC4107032.1"/>
    </source>
</evidence>
<gene>
    <name evidence="1" type="ORF">ACFOX0_13990</name>
</gene>
<dbReference type="EMBL" id="JBHSBN010000008">
    <property type="protein sequence ID" value="MFC4107032.1"/>
    <property type="molecule type" value="Genomic_DNA"/>
</dbReference>
<reference evidence="2" key="1">
    <citation type="journal article" date="2019" name="Int. J. Syst. Evol. Microbiol.">
        <title>The Global Catalogue of Microorganisms (GCM) 10K type strain sequencing project: providing services to taxonomists for standard genome sequencing and annotation.</title>
        <authorList>
            <consortium name="The Broad Institute Genomics Platform"/>
            <consortium name="The Broad Institute Genome Sequencing Center for Infectious Disease"/>
            <person name="Wu L."/>
            <person name="Ma J."/>
        </authorList>
    </citation>
    <scope>NUCLEOTIDE SEQUENCE [LARGE SCALE GENOMIC DNA]</scope>
    <source>
        <strain evidence="2">2902at01</strain>
    </source>
</reference>
<dbReference type="InterPro" id="IPR045499">
    <property type="entry name" value="DUF6492"/>
</dbReference>
<organism evidence="1 2">
    <name type="scientific">Micromonospora zhanjiangensis</name>
    <dbReference type="NCBI Taxonomy" id="1522057"/>
    <lineage>
        <taxon>Bacteria</taxon>
        <taxon>Bacillati</taxon>
        <taxon>Actinomycetota</taxon>
        <taxon>Actinomycetes</taxon>
        <taxon>Micromonosporales</taxon>
        <taxon>Micromonosporaceae</taxon>
        <taxon>Micromonospora</taxon>
    </lineage>
</organism>
<evidence type="ECO:0000313" key="2">
    <source>
        <dbReference type="Proteomes" id="UP001595868"/>
    </source>
</evidence>